<evidence type="ECO:0000313" key="3">
    <source>
        <dbReference type="Proteomes" id="UP000627715"/>
    </source>
</evidence>
<comment type="caution">
    <text evidence="2">The sequence shown here is derived from an EMBL/GenBank/DDBJ whole genome shotgun (WGS) entry which is preliminary data.</text>
</comment>
<evidence type="ECO:0008006" key="4">
    <source>
        <dbReference type="Google" id="ProtNLM"/>
    </source>
</evidence>
<dbReference type="AlphaFoldDB" id="A0A917LSF9"/>
<dbReference type="RefSeq" id="WP_068812181.1">
    <property type="nucleotide sequence ID" value="NZ_BMIY01000004.1"/>
</dbReference>
<dbReference type="EMBL" id="BMIY01000004">
    <property type="protein sequence ID" value="GGG54854.1"/>
    <property type="molecule type" value="Genomic_DNA"/>
</dbReference>
<accession>A0A917LSF9</accession>
<reference evidence="2" key="2">
    <citation type="submission" date="2020-09" db="EMBL/GenBank/DDBJ databases">
        <authorList>
            <person name="Sun Q."/>
            <person name="Zhou Y."/>
        </authorList>
    </citation>
    <scope>NUCLEOTIDE SEQUENCE</scope>
    <source>
        <strain evidence="2">CGMCC 1.15425</strain>
    </source>
</reference>
<organism evidence="2 3">
    <name type="scientific">Pseudohongiella nitratireducens</name>
    <dbReference type="NCBI Taxonomy" id="1768907"/>
    <lineage>
        <taxon>Bacteria</taxon>
        <taxon>Pseudomonadati</taxon>
        <taxon>Pseudomonadota</taxon>
        <taxon>Gammaproteobacteria</taxon>
        <taxon>Pseudomonadales</taxon>
        <taxon>Pseudohongiellaceae</taxon>
        <taxon>Pseudohongiella</taxon>
    </lineage>
</organism>
<evidence type="ECO:0000256" key="1">
    <source>
        <dbReference type="SAM" id="Phobius"/>
    </source>
</evidence>
<keyword evidence="1" id="KW-0472">Membrane</keyword>
<dbReference type="Proteomes" id="UP000627715">
    <property type="component" value="Unassembled WGS sequence"/>
</dbReference>
<keyword evidence="3" id="KW-1185">Reference proteome</keyword>
<protein>
    <recommendedName>
        <fullName evidence="4">Antitermination protein NusG</fullName>
    </recommendedName>
</protein>
<proteinExistence type="predicted"/>
<name>A0A917LSF9_9GAMM</name>
<keyword evidence="1" id="KW-1133">Transmembrane helix</keyword>
<keyword evidence="1" id="KW-0812">Transmembrane</keyword>
<feature type="transmembrane region" description="Helical" evidence="1">
    <location>
        <begin position="68"/>
        <end position="89"/>
    </location>
</feature>
<gene>
    <name evidence="2" type="ORF">GCM10011403_09940</name>
</gene>
<dbReference type="OrthoDB" id="6266342at2"/>
<feature type="transmembrane region" description="Helical" evidence="1">
    <location>
        <begin position="6"/>
        <end position="21"/>
    </location>
</feature>
<sequence length="144" mass="16397">MLSKLLITLLVMVVAVIYLRYRRRAANHSAASGRQSEQASGSTKVTAFLGQAEQMTQKQASRKNRLTILFWIVMTTILVSAMAWTLWSWREQQQELTILLHDSGSASPVVYRVRRKDLHDDFFITTDGVRVVVSQSERMEVIGL</sequence>
<evidence type="ECO:0000313" key="2">
    <source>
        <dbReference type="EMBL" id="GGG54854.1"/>
    </source>
</evidence>
<reference evidence="2" key="1">
    <citation type="journal article" date="2014" name="Int. J. Syst. Evol. Microbiol.">
        <title>Complete genome sequence of Corynebacterium casei LMG S-19264T (=DSM 44701T), isolated from a smear-ripened cheese.</title>
        <authorList>
            <consortium name="US DOE Joint Genome Institute (JGI-PGF)"/>
            <person name="Walter F."/>
            <person name="Albersmeier A."/>
            <person name="Kalinowski J."/>
            <person name="Ruckert C."/>
        </authorList>
    </citation>
    <scope>NUCLEOTIDE SEQUENCE</scope>
    <source>
        <strain evidence="2">CGMCC 1.15425</strain>
    </source>
</reference>